<organism evidence="2 3">
    <name type="scientific">Streptomyces griseoaurantiacus</name>
    <dbReference type="NCBI Taxonomy" id="68213"/>
    <lineage>
        <taxon>Bacteria</taxon>
        <taxon>Bacillati</taxon>
        <taxon>Actinomycetota</taxon>
        <taxon>Actinomycetes</taxon>
        <taxon>Kitasatosporales</taxon>
        <taxon>Streptomycetaceae</taxon>
        <taxon>Streptomyces</taxon>
        <taxon>Streptomyces aurantiacus group</taxon>
    </lineage>
</organism>
<evidence type="ECO:0000313" key="2">
    <source>
        <dbReference type="EMBL" id="MBA5225736.1"/>
    </source>
</evidence>
<protein>
    <submittedName>
        <fullName evidence="2">GNAT family N-acetyltransferase</fullName>
    </submittedName>
</protein>
<sequence>MTALGPVAWPPPPIRTARLLLREAEPGDRELFIELFASPEVRAHLGGPRPRAELEREVPAAPGRRPGLFVIEHEGAALGTLTLDRRGADRPGHLRPGGEEAELGYMLLPRAWGHGFATEACAAALGRFTDAFPGEPVVLCTQTANSRSLRLATTLGFTEVERFEEFGAEQWFGVWRPSS</sequence>
<dbReference type="Gene3D" id="3.40.630.30">
    <property type="match status" value="1"/>
</dbReference>
<evidence type="ECO:0000313" key="3">
    <source>
        <dbReference type="Proteomes" id="UP000587608"/>
    </source>
</evidence>
<dbReference type="InterPro" id="IPR051531">
    <property type="entry name" value="N-acetyltransferase"/>
</dbReference>
<dbReference type="GeneID" id="96785287"/>
<feature type="domain" description="N-acetyltransferase" evidence="1">
    <location>
        <begin position="19"/>
        <end position="177"/>
    </location>
</feature>
<dbReference type="AlphaFoldDB" id="A0A7W2DZ76"/>
<dbReference type="Proteomes" id="UP000587608">
    <property type="component" value="Unassembled WGS sequence"/>
</dbReference>
<comment type="caution">
    <text evidence="2">The sequence shown here is derived from an EMBL/GenBank/DDBJ whole genome shotgun (WGS) entry which is preliminary data.</text>
</comment>
<dbReference type="EMBL" id="JACERG010000021">
    <property type="protein sequence ID" value="MBA5225736.1"/>
    <property type="molecule type" value="Genomic_DNA"/>
</dbReference>
<dbReference type="PANTHER" id="PTHR43792:SF1">
    <property type="entry name" value="N-ACETYLTRANSFERASE DOMAIN-CONTAINING PROTEIN"/>
    <property type="match status" value="1"/>
</dbReference>
<dbReference type="PROSITE" id="PS51186">
    <property type="entry name" value="GNAT"/>
    <property type="match status" value="1"/>
</dbReference>
<name>A0A7W2DZ76_9ACTN</name>
<evidence type="ECO:0000259" key="1">
    <source>
        <dbReference type="PROSITE" id="PS51186"/>
    </source>
</evidence>
<dbReference type="RefSeq" id="WP_191854763.1">
    <property type="nucleotide sequence ID" value="NZ_CP108323.1"/>
</dbReference>
<dbReference type="GO" id="GO:0016747">
    <property type="term" value="F:acyltransferase activity, transferring groups other than amino-acyl groups"/>
    <property type="evidence" value="ECO:0007669"/>
    <property type="project" value="InterPro"/>
</dbReference>
<proteinExistence type="predicted"/>
<reference evidence="2 3" key="1">
    <citation type="submission" date="2020-07" db="EMBL/GenBank/DDBJ databases">
        <title>Differential regulation of undecylprodigiosin biosynthesis in the yeast-scavenging Streptomyces strain MBK6.</title>
        <authorList>
            <person name="Baral B."/>
            <person name="Siitonen V."/>
            <person name="Laughlin M."/>
            <person name="Yamada K."/>
            <person name="Ilomaeki M."/>
            <person name="Metsae-Ketelae M."/>
            <person name="Niemi J."/>
        </authorList>
    </citation>
    <scope>NUCLEOTIDE SEQUENCE [LARGE SCALE GENOMIC DNA]</scope>
    <source>
        <strain evidence="2 3">MBK6</strain>
    </source>
</reference>
<dbReference type="PANTHER" id="PTHR43792">
    <property type="entry name" value="GNAT FAMILY, PUTATIVE (AFU_ORTHOLOGUE AFUA_3G00765)-RELATED-RELATED"/>
    <property type="match status" value="1"/>
</dbReference>
<dbReference type="SUPFAM" id="SSF55729">
    <property type="entry name" value="Acyl-CoA N-acyltransferases (Nat)"/>
    <property type="match status" value="1"/>
</dbReference>
<dbReference type="Pfam" id="PF13302">
    <property type="entry name" value="Acetyltransf_3"/>
    <property type="match status" value="1"/>
</dbReference>
<dbReference type="InterPro" id="IPR016181">
    <property type="entry name" value="Acyl_CoA_acyltransferase"/>
</dbReference>
<keyword evidence="2" id="KW-0808">Transferase</keyword>
<dbReference type="InterPro" id="IPR000182">
    <property type="entry name" value="GNAT_dom"/>
</dbReference>
<gene>
    <name evidence="2" type="ORF">H1X69_30685</name>
</gene>
<accession>A0A7W2DZ76</accession>